<reference evidence="6 7" key="1">
    <citation type="submission" date="2019-08" db="EMBL/GenBank/DDBJ databases">
        <title>Complete genome sequence of Candidatus Uab amorphum.</title>
        <authorList>
            <person name="Shiratori T."/>
            <person name="Suzuki S."/>
            <person name="Kakizawa Y."/>
            <person name="Ishida K."/>
        </authorList>
    </citation>
    <scope>NUCLEOTIDE SEQUENCE [LARGE SCALE GENOMIC DNA]</scope>
    <source>
        <strain evidence="6 7">SRT547</strain>
    </source>
</reference>
<name>A0A5S9F5N1_UABAM</name>
<dbReference type="InterPro" id="IPR018321">
    <property type="entry name" value="Glucosamine6P_isomerase_CS"/>
</dbReference>
<feature type="active site" description="Proton acceptor; for enolization step" evidence="4">
    <location>
        <position position="67"/>
    </location>
</feature>
<dbReference type="PROSITE" id="PS01161">
    <property type="entry name" value="GLC_GALNAC_ISOMERASE"/>
    <property type="match status" value="1"/>
</dbReference>
<dbReference type="CDD" id="cd01399">
    <property type="entry name" value="GlcN6P_deaminase"/>
    <property type="match status" value="1"/>
</dbReference>
<dbReference type="GO" id="GO:0004342">
    <property type="term" value="F:glucosamine-6-phosphate deaminase activity"/>
    <property type="evidence" value="ECO:0007669"/>
    <property type="project" value="UniProtKB-UniRule"/>
</dbReference>
<keyword evidence="2 4" id="KW-0378">Hydrolase</keyword>
<dbReference type="GO" id="GO:0006043">
    <property type="term" value="P:glucosamine catabolic process"/>
    <property type="evidence" value="ECO:0007669"/>
    <property type="project" value="TreeGrafter"/>
</dbReference>
<proteinExistence type="inferred from homology"/>
<evidence type="ECO:0000256" key="2">
    <source>
        <dbReference type="ARBA" id="ARBA00022801"/>
    </source>
</evidence>
<dbReference type="GO" id="GO:0005975">
    <property type="term" value="P:carbohydrate metabolic process"/>
    <property type="evidence" value="ECO:0007669"/>
    <property type="project" value="InterPro"/>
</dbReference>
<feature type="domain" description="Glucosamine/galactosamine-6-phosphate isomerase" evidence="5">
    <location>
        <begin position="10"/>
        <end position="225"/>
    </location>
</feature>
<dbReference type="RefSeq" id="WP_151970839.1">
    <property type="nucleotide sequence ID" value="NZ_AP019860.1"/>
</dbReference>
<dbReference type="GO" id="GO:0005737">
    <property type="term" value="C:cytoplasm"/>
    <property type="evidence" value="ECO:0007669"/>
    <property type="project" value="TreeGrafter"/>
</dbReference>
<dbReference type="NCBIfam" id="TIGR00502">
    <property type="entry name" value="nagB"/>
    <property type="match status" value="1"/>
</dbReference>
<dbReference type="PANTHER" id="PTHR11280:SF5">
    <property type="entry name" value="GLUCOSAMINE-6-PHOSPHATE ISOMERASE"/>
    <property type="match status" value="1"/>
</dbReference>
<feature type="active site" description="Proton acceptor; for ring-opening step" evidence="4">
    <location>
        <position position="137"/>
    </location>
</feature>
<feature type="active site" description="For ring-opening step" evidence="4">
    <location>
        <position position="142"/>
    </location>
</feature>
<feature type="site" description="Part of the allosteric site" evidence="4">
    <location>
        <position position="152"/>
    </location>
</feature>
<feature type="site" description="Part of the allosteric site" evidence="4">
    <location>
        <position position="154"/>
    </location>
</feature>
<dbReference type="GO" id="GO:0019262">
    <property type="term" value="P:N-acetylneuraminate catabolic process"/>
    <property type="evidence" value="ECO:0007669"/>
    <property type="project" value="UniProtKB-UniRule"/>
</dbReference>
<dbReference type="Proteomes" id="UP000326354">
    <property type="component" value="Chromosome"/>
</dbReference>
<keyword evidence="4" id="KW-0021">Allosteric enzyme</keyword>
<comment type="similarity">
    <text evidence="4">Belongs to the glucosamine/galactosamine-6-phosphate isomerase family. NagB subfamily.</text>
</comment>
<dbReference type="EC" id="3.5.99.6" evidence="4"/>
<evidence type="ECO:0000256" key="3">
    <source>
        <dbReference type="ARBA" id="ARBA00023277"/>
    </source>
</evidence>
<dbReference type="OrthoDB" id="9791139at2"/>
<dbReference type="InterPro" id="IPR004547">
    <property type="entry name" value="Glucosamine6P_isomerase"/>
</dbReference>
<feature type="active site" description="For ring-opening step" evidence="4">
    <location>
        <position position="135"/>
    </location>
</feature>
<evidence type="ECO:0000256" key="4">
    <source>
        <dbReference type="HAMAP-Rule" id="MF_01241"/>
    </source>
</evidence>
<dbReference type="NCBIfam" id="NF001684">
    <property type="entry name" value="PRK00443.1-4"/>
    <property type="match status" value="1"/>
</dbReference>
<accession>A0A5S9F5N1</accession>
<protein>
    <recommendedName>
        <fullName evidence="4">Glucosamine-6-phosphate deaminase</fullName>
        <ecNumber evidence="4">3.5.99.6</ecNumber>
    </recommendedName>
    <alternativeName>
        <fullName evidence="4">GlcN6P deaminase</fullName>
        <shortName evidence="4">GNPDA</shortName>
    </alternativeName>
    <alternativeName>
        <fullName evidence="4">Glucosamine-6-phosphate isomerase</fullName>
    </alternativeName>
</protein>
<dbReference type="UniPathway" id="UPA00629">
    <property type="reaction ID" value="UER00684"/>
</dbReference>
<dbReference type="InterPro" id="IPR006148">
    <property type="entry name" value="Glc/Gal-6P_isomerase"/>
</dbReference>
<dbReference type="GO" id="GO:0042802">
    <property type="term" value="F:identical protein binding"/>
    <property type="evidence" value="ECO:0007669"/>
    <property type="project" value="TreeGrafter"/>
</dbReference>
<comment type="function">
    <text evidence="4">Catalyzes the reversible isomerization-deamination of glucosamine 6-phosphate (GlcN6P) to form fructose 6-phosphate (Fru6P) and ammonium ion.</text>
</comment>
<dbReference type="Pfam" id="PF01182">
    <property type="entry name" value="Glucosamine_iso"/>
    <property type="match status" value="1"/>
</dbReference>
<comment type="activity regulation">
    <text evidence="4">Allosterically activated by N-acetylglucosamine 6-phosphate (GlcNAc6P).</text>
</comment>
<feature type="site" description="Part of the allosteric site" evidence="4">
    <location>
        <position position="155"/>
    </location>
</feature>
<dbReference type="KEGG" id="uam:UABAM_05186"/>
<keyword evidence="7" id="KW-1185">Reference proteome</keyword>
<dbReference type="InterPro" id="IPR037171">
    <property type="entry name" value="NagB/RpiA_transferase-like"/>
</dbReference>
<dbReference type="HAMAP" id="MF_01241">
    <property type="entry name" value="GlcN6P_deamin"/>
    <property type="match status" value="1"/>
</dbReference>
<sequence>MEVIILKEPQQIAKKCADIFQETICQKHNAVLGLATGSTPILLYRELVDRYQKQLLSFENVVTFNLDEYVGLAPEHPQSYSYFMQQHLFKYINISSKNTHLPNGIAQNPIRESREYEEKIREYGIDLQLLGLGSNGHIGFNEPTSSLGSQTRIKTLAQQTIEDNSRFFSADEFQPTLAITMGIGTIMFAKRVVLLAIGEKKARAIQQAIEGPISAWCPASALQMHPHTTFIIDEEAAQFLQMKDYYHWVYKQQQQLLQKLHNEK</sequence>
<comment type="caution">
    <text evidence="4">Lacks conserved residue(s) required for the propagation of feature annotation.</text>
</comment>
<dbReference type="PANTHER" id="PTHR11280">
    <property type="entry name" value="GLUCOSAMINE-6-PHOSPHATE ISOMERASE"/>
    <property type="match status" value="1"/>
</dbReference>
<dbReference type="SUPFAM" id="SSF100950">
    <property type="entry name" value="NagB/RpiA/CoA transferase-like"/>
    <property type="match status" value="1"/>
</dbReference>
<dbReference type="EMBL" id="AP019860">
    <property type="protein sequence ID" value="BBM86798.1"/>
    <property type="molecule type" value="Genomic_DNA"/>
</dbReference>
<keyword evidence="3 4" id="KW-0119">Carbohydrate metabolism</keyword>
<feature type="site" description="Part of the allosteric site" evidence="4">
    <location>
        <position position="145"/>
    </location>
</feature>
<evidence type="ECO:0000313" key="7">
    <source>
        <dbReference type="Proteomes" id="UP000326354"/>
    </source>
</evidence>
<evidence type="ECO:0000259" key="5">
    <source>
        <dbReference type="Pfam" id="PF01182"/>
    </source>
</evidence>
<organism evidence="6 7">
    <name type="scientific">Uabimicrobium amorphum</name>
    <dbReference type="NCBI Taxonomy" id="2596890"/>
    <lineage>
        <taxon>Bacteria</taxon>
        <taxon>Pseudomonadati</taxon>
        <taxon>Planctomycetota</taxon>
        <taxon>Candidatus Uabimicrobiia</taxon>
        <taxon>Candidatus Uabimicrobiales</taxon>
        <taxon>Candidatus Uabimicrobiaceae</taxon>
        <taxon>Candidatus Uabimicrobium</taxon>
    </lineage>
</organism>
<comment type="catalytic activity">
    <reaction evidence="1 4">
        <text>alpha-D-glucosamine 6-phosphate + H2O = beta-D-fructose 6-phosphate + NH4(+)</text>
        <dbReference type="Rhea" id="RHEA:12172"/>
        <dbReference type="ChEBI" id="CHEBI:15377"/>
        <dbReference type="ChEBI" id="CHEBI:28938"/>
        <dbReference type="ChEBI" id="CHEBI:57634"/>
        <dbReference type="ChEBI" id="CHEBI:75989"/>
        <dbReference type="EC" id="3.5.99.6"/>
    </reaction>
</comment>
<gene>
    <name evidence="4" type="primary">nagB</name>
    <name evidence="6" type="ORF">UABAM_05186</name>
</gene>
<evidence type="ECO:0000313" key="6">
    <source>
        <dbReference type="EMBL" id="BBM86798.1"/>
    </source>
</evidence>
<dbReference type="GO" id="GO:0006046">
    <property type="term" value="P:N-acetylglucosamine catabolic process"/>
    <property type="evidence" value="ECO:0007669"/>
    <property type="project" value="UniProtKB-UniRule"/>
</dbReference>
<evidence type="ECO:0000256" key="1">
    <source>
        <dbReference type="ARBA" id="ARBA00000644"/>
    </source>
</evidence>
<comment type="pathway">
    <text evidence="4">Amino-sugar metabolism; N-acetylneuraminate degradation; D-fructose 6-phosphate from N-acetylneuraminate: step 5/5.</text>
</comment>
<dbReference type="AlphaFoldDB" id="A0A5S9F5N1"/>
<dbReference type="Gene3D" id="3.40.50.1360">
    <property type="match status" value="1"/>
</dbReference>
<dbReference type="FunFam" id="3.40.50.1360:FF:000003">
    <property type="entry name" value="Glucosamine-6-phosphate deaminase"/>
    <property type="match status" value="1"/>
</dbReference>